<organism evidence="3 4">
    <name type="scientific">Mycena chlorophos</name>
    <name type="common">Agaric fungus</name>
    <name type="synonym">Agaricus chlorophos</name>
    <dbReference type="NCBI Taxonomy" id="658473"/>
    <lineage>
        <taxon>Eukaryota</taxon>
        <taxon>Fungi</taxon>
        <taxon>Dikarya</taxon>
        <taxon>Basidiomycota</taxon>
        <taxon>Agaricomycotina</taxon>
        <taxon>Agaricomycetes</taxon>
        <taxon>Agaricomycetidae</taxon>
        <taxon>Agaricales</taxon>
        <taxon>Marasmiineae</taxon>
        <taxon>Mycenaceae</taxon>
        <taxon>Mycena</taxon>
    </lineage>
</organism>
<accession>A0ABQ0MAL0</accession>
<evidence type="ECO:0000313" key="3">
    <source>
        <dbReference type="EMBL" id="GAT60405.1"/>
    </source>
</evidence>
<protein>
    <submittedName>
        <fullName evidence="3">Uncharacterized protein</fullName>
    </submittedName>
</protein>
<keyword evidence="2" id="KW-1133">Transmembrane helix</keyword>
<reference evidence="3" key="1">
    <citation type="submission" date="2014-09" db="EMBL/GenBank/DDBJ databases">
        <title>Genome sequence of the luminous mushroom Mycena chlorophos for searching fungal bioluminescence genes.</title>
        <authorList>
            <person name="Tanaka Y."/>
            <person name="Kasuga D."/>
            <person name="Oba Y."/>
            <person name="Hase S."/>
            <person name="Sato K."/>
            <person name="Oba Y."/>
            <person name="Sakakibara Y."/>
        </authorList>
    </citation>
    <scope>NUCLEOTIDE SEQUENCE</scope>
</reference>
<dbReference type="Proteomes" id="UP000815677">
    <property type="component" value="Unassembled WGS sequence"/>
</dbReference>
<evidence type="ECO:0000256" key="1">
    <source>
        <dbReference type="SAM" id="MobiDB-lite"/>
    </source>
</evidence>
<feature type="region of interest" description="Disordered" evidence="1">
    <location>
        <begin position="114"/>
        <end position="133"/>
    </location>
</feature>
<feature type="transmembrane region" description="Helical" evidence="2">
    <location>
        <begin position="49"/>
        <end position="72"/>
    </location>
</feature>
<evidence type="ECO:0000256" key="2">
    <source>
        <dbReference type="SAM" id="Phobius"/>
    </source>
</evidence>
<evidence type="ECO:0000313" key="4">
    <source>
        <dbReference type="Proteomes" id="UP000815677"/>
    </source>
</evidence>
<feature type="compositionally biased region" description="Basic and acidic residues" evidence="1">
    <location>
        <begin position="124"/>
        <end position="133"/>
    </location>
</feature>
<proteinExistence type="predicted"/>
<gene>
    <name evidence="3" type="ORF">MCHLO_16542</name>
</gene>
<keyword evidence="2" id="KW-0472">Membrane</keyword>
<name>A0ABQ0MAL0_MYCCL</name>
<keyword evidence="2" id="KW-0812">Transmembrane</keyword>
<keyword evidence="4" id="KW-1185">Reference proteome</keyword>
<dbReference type="EMBL" id="DF849943">
    <property type="protein sequence ID" value="GAT60405.1"/>
    <property type="molecule type" value="Genomic_DNA"/>
</dbReference>
<sequence length="133" mass="14600">MYIGALPPPLASASASQPTSGLQLAAFDLGAARSTIHSCARVLFSFESLLVVSALAFLFLGVAFFLLLWSLVGDSEDEADGNTNQAQYAEAYTYTQDSKGRWVAVPVLLMPAPHHGHRRAPRWQYDDNKHHKR</sequence>